<proteinExistence type="inferred from homology"/>
<comment type="similarity">
    <text evidence="7">Belongs to the TonB-dependent receptor family.</text>
</comment>
<evidence type="ECO:0000256" key="7">
    <source>
        <dbReference type="PROSITE-ProRule" id="PRU01360"/>
    </source>
</evidence>
<comment type="subcellular location">
    <subcellularLocation>
        <location evidence="1 7">Cell outer membrane</location>
        <topology evidence="1 7">Multi-pass membrane protein</topology>
    </subcellularLocation>
</comment>
<evidence type="ECO:0000259" key="8">
    <source>
        <dbReference type="Pfam" id="PF07715"/>
    </source>
</evidence>
<keyword evidence="5 7" id="KW-0472">Membrane</keyword>
<dbReference type="Pfam" id="PF07715">
    <property type="entry name" value="Plug"/>
    <property type="match status" value="1"/>
</dbReference>
<dbReference type="InterPro" id="IPR036942">
    <property type="entry name" value="Beta-barrel_TonB_sf"/>
</dbReference>
<dbReference type="PANTHER" id="PTHR40980:SF3">
    <property type="entry name" value="TONB-DEPENDENT RECEPTOR-LIKE BETA-BARREL DOMAIN-CONTAINING PROTEIN"/>
    <property type="match status" value="1"/>
</dbReference>
<organism evidence="9 10">
    <name type="scientific">Cellvibrio polysaccharolyticus</name>
    <dbReference type="NCBI Taxonomy" id="2082724"/>
    <lineage>
        <taxon>Bacteria</taxon>
        <taxon>Pseudomonadati</taxon>
        <taxon>Pseudomonadota</taxon>
        <taxon>Gammaproteobacteria</taxon>
        <taxon>Cellvibrionales</taxon>
        <taxon>Cellvibrionaceae</taxon>
        <taxon>Cellvibrio</taxon>
    </lineage>
</organism>
<reference evidence="9" key="1">
    <citation type="submission" date="2018-07" db="EMBL/GenBank/DDBJ databases">
        <title>Genome assembly of strain Ka43.</title>
        <authorList>
            <person name="Kukolya J."/>
            <person name="Nagy I."/>
            <person name="Horvath B."/>
            <person name="Toth A."/>
        </authorList>
    </citation>
    <scope>NUCLEOTIDE SEQUENCE</scope>
    <source>
        <strain evidence="9">KB43</strain>
    </source>
</reference>
<keyword evidence="4 7" id="KW-0812">Transmembrane</keyword>
<keyword evidence="3 7" id="KW-1134">Transmembrane beta strand</keyword>
<evidence type="ECO:0000256" key="4">
    <source>
        <dbReference type="ARBA" id="ARBA00022692"/>
    </source>
</evidence>
<evidence type="ECO:0000256" key="2">
    <source>
        <dbReference type="ARBA" id="ARBA00022448"/>
    </source>
</evidence>
<evidence type="ECO:0000313" key="9">
    <source>
        <dbReference type="EMBL" id="MBE8717039.1"/>
    </source>
</evidence>
<dbReference type="GO" id="GO:0009279">
    <property type="term" value="C:cell outer membrane"/>
    <property type="evidence" value="ECO:0007669"/>
    <property type="project" value="UniProtKB-SubCell"/>
</dbReference>
<keyword evidence="9" id="KW-0675">Receptor</keyword>
<keyword evidence="2 7" id="KW-0813">Transport</keyword>
<dbReference type="InterPro" id="IPR010104">
    <property type="entry name" value="TonB_rcpt_bac"/>
</dbReference>
<gene>
    <name evidence="9" type="ORF">C4F51_07515</name>
</gene>
<dbReference type="Gene3D" id="2.40.170.20">
    <property type="entry name" value="TonB-dependent receptor, beta-barrel domain"/>
    <property type="match status" value="1"/>
</dbReference>
<dbReference type="PANTHER" id="PTHR40980">
    <property type="entry name" value="PLUG DOMAIN-CONTAINING PROTEIN"/>
    <property type="match status" value="1"/>
</dbReference>
<keyword evidence="6 7" id="KW-0998">Cell outer membrane</keyword>
<sequence length="997" mass="110641">MTYFKSSHAGSVHCTSIPFSRKKLAVGVASILMAAAGLTLIPTASTFAQETTTSSNAQNGEGVEEIIVSGIRFSQRSALDRKKESVTMSDSLVAEDIGEFPDKNIAEALSRIPGVQISRAGDGGEGSLVSVRGVSPDLLRVEVNSVGAMGNAGSREIDFRSMASELVKSLDVIKGSEARLTEGGIGGTIQVNTRKPNEFDDHYFSVSAEGQYNDLIGDVMPKFNITGVRKINDRLGVLLNVTASDKTTMMHAVRNTEWQRFDDYDNDPQKTTISQNPKFSNIANKSDCASSFSVAADRNECTRQWSEFSPYLPRYAIWERSEKRLSANAMVQFAVTDDLSVHAGYTFNERDKDAHDINLQFETESAARVNPESVVVDDRKNVVSFRSSPGARVGNRVIQQEWMQKNDMFETGFELKRDNIQLIGLLARSTADQDYDQRGTTAWASGVTDIQFTLDGSGLPHIDLSNAYIHNVSDPTDKSNKFDINSPASYTGGSSFNYRPSRDETQEDMGKLDFVFTPESGFFTKFQTGYQYTKQMFANWNWRYDINRNVGGGEGYTWTMDDQIALLQGNTTKTPKFFNNYSLDVPTLNSWQAVNNPSFLADLRAVSADNTTRADLNVQSGNFDVDLSSNAFYIQGNFETSLFGLPLKGNTGVRYVRTESDANGDVRIRVMVNELDENGNPMINPNTGGFTAPIEAQNHAEQYTGRDTLKNDYDDVLPSLNLTLGLIPDELELFFGIAKVMAQPRILDININANCTIYRDQQSIIDGTANVCTAGNPYLDPFRAKQMDIALTWYPNEDSVLSAAWFTKDITSWPLDPDTQFNTDFFGDNRQWDVRQKVNGGGAKTQGIELQASTIFTMLPAPFDGFGSSVNYTWMDSKDVGLFDQLTGAELPFPGQSENSYNITVFYETDRWSARVAYNYRDSFLQSAADRSGNPLYVDDAGYLDAKFNYSVNDNLKVYIDGKNLTGEVRSTNSGPGRMSSYDWTGREYAIGLSYRM</sequence>
<dbReference type="Proteomes" id="UP000652567">
    <property type="component" value="Unassembled WGS sequence"/>
</dbReference>
<evidence type="ECO:0000256" key="1">
    <source>
        <dbReference type="ARBA" id="ARBA00004571"/>
    </source>
</evidence>
<evidence type="ECO:0000256" key="5">
    <source>
        <dbReference type="ARBA" id="ARBA00023136"/>
    </source>
</evidence>
<comment type="caution">
    <text evidence="9">The sequence shown here is derived from an EMBL/GenBank/DDBJ whole genome shotgun (WGS) entry which is preliminary data.</text>
</comment>
<accession>A0A928V5N9</accession>
<keyword evidence="10" id="KW-1185">Reference proteome</keyword>
<dbReference type="InterPro" id="IPR039426">
    <property type="entry name" value="TonB-dep_rcpt-like"/>
</dbReference>
<dbReference type="InterPro" id="IPR037066">
    <property type="entry name" value="Plug_dom_sf"/>
</dbReference>
<dbReference type="Gene3D" id="2.170.130.10">
    <property type="entry name" value="TonB-dependent receptor, plug domain"/>
    <property type="match status" value="1"/>
</dbReference>
<dbReference type="AlphaFoldDB" id="A0A928V5N9"/>
<evidence type="ECO:0000256" key="3">
    <source>
        <dbReference type="ARBA" id="ARBA00022452"/>
    </source>
</evidence>
<dbReference type="NCBIfam" id="TIGR01782">
    <property type="entry name" value="TonB-Xanth-Caul"/>
    <property type="match status" value="1"/>
</dbReference>
<feature type="domain" description="TonB-dependent receptor plug" evidence="8">
    <location>
        <begin position="83"/>
        <end position="188"/>
    </location>
</feature>
<dbReference type="PROSITE" id="PS52016">
    <property type="entry name" value="TONB_DEPENDENT_REC_3"/>
    <property type="match status" value="1"/>
</dbReference>
<protein>
    <submittedName>
        <fullName evidence="9">TonB-dependent receptor</fullName>
    </submittedName>
</protein>
<evidence type="ECO:0000313" key="10">
    <source>
        <dbReference type="Proteomes" id="UP000652567"/>
    </source>
</evidence>
<evidence type="ECO:0000256" key="6">
    <source>
        <dbReference type="ARBA" id="ARBA00023237"/>
    </source>
</evidence>
<dbReference type="SUPFAM" id="SSF56935">
    <property type="entry name" value="Porins"/>
    <property type="match status" value="1"/>
</dbReference>
<dbReference type="RefSeq" id="WP_193908596.1">
    <property type="nucleotide sequence ID" value="NZ_PRDL01000001.1"/>
</dbReference>
<name>A0A928V5N9_9GAMM</name>
<dbReference type="InterPro" id="IPR012910">
    <property type="entry name" value="Plug_dom"/>
</dbReference>
<dbReference type="EMBL" id="PRDL01000001">
    <property type="protein sequence ID" value="MBE8717039.1"/>
    <property type="molecule type" value="Genomic_DNA"/>
</dbReference>